<dbReference type="Pfam" id="PF00109">
    <property type="entry name" value="ketoacyl-synt"/>
    <property type="match status" value="1"/>
</dbReference>
<dbReference type="SUPFAM" id="SSF53901">
    <property type="entry name" value="Thiolase-like"/>
    <property type="match status" value="1"/>
</dbReference>
<evidence type="ECO:0000313" key="5">
    <source>
        <dbReference type="Proteomes" id="UP001056132"/>
    </source>
</evidence>
<gene>
    <name evidence="2" type="ORF">FGG12_20095</name>
    <name evidence="3" type="ORF">M5D45_15775</name>
</gene>
<evidence type="ECO:0000313" key="2">
    <source>
        <dbReference type="EMBL" id="TSP10773.1"/>
    </source>
</evidence>
<dbReference type="EMBL" id="VCIZ01000013">
    <property type="protein sequence ID" value="TSP10773.1"/>
    <property type="molecule type" value="Genomic_DNA"/>
</dbReference>
<dbReference type="InterPro" id="IPR016039">
    <property type="entry name" value="Thiolase-like"/>
</dbReference>
<organism evidence="3 5">
    <name type="scientific">Cupriavidus campinensis</name>
    <dbReference type="NCBI Taxonomy" id="151783"/>
    <lineage>
        <taxon>Bacteria</taxon>
        <taxon>Pseudomonadati</taxon>
        <taxon>Pseudomonadota</taxon>
        <taxon>Betaproteobacteria</taxon>
        <taxon>Burkholderiales</taxon>
        <taxon>Burkholderiaceae</taxon>
        <taxon>Cupriavidus</taxon>
    </lineage>
</organism>
<accession>A0AAE9I029</accession>
<proteinExistence type="predicted"/>
<name>A0AAE9I029_9BURK</name>
<protein>
    <recommendedName>
        <fullName evidence="1">Beta-ketoacyl synthase-like N-terminal domain-containing protein</fullName>
    </recommendedName>
</protein>
<evidence type="ECO:0000259" key="1">
    <source>
        <dbReference type="Pfam" id="PF00109"/>
    </source>
</evidence>
<reference evidence="3" key="3">
    <citation type="submission" date="2022-05" db="EMBL/GenBank/DDBJ databases">
        <authorList>
            <person name="Kunte H.-J."/>
        </authorList>
    </citation>
    <scope>NUCLEOTIDE SEQUENCE</scope>
    <source>
        <strain evidence="3">G5</strain>
    </source>
</reference>
<dbReference type="InterPro" id="IPR014030">
    <property type="entry name" value="Ketoacyl_synth_N"/>
</dbReference>
<evidence type="ECO:0000313" key="4">
    <source>
        <dbReference type="Proteomes" id="UP000318943"/>
    </source>
</evidence>
<sequence length="296" mass="30924">MSAVNLLTCAAVAPGIGEDLLPCSPGTLAIVDPDWFDPALWLPGTRHRYLNDTTRYALAAARRCPDPCTDGGVAPERLALCFGTSVADVSVRHLFDQAVAHGGLDAVSTVSAPNISANIAAAHVAIDCQARALCSTVTSPFLAGFEALMLGIQAIQAGRADQSLVIAAEEAIPEGAGAAILPGAVALRLGRRATENGHCLRPLGWGRVETPGQLPQRLVHALTRAASGFPGPTRLVVPARTPLSWPKGLPPPDILTCDDAGALAPLLCALPTLRDVHPFILVAIHEHRYMAFVSQC</sequence>
<dbReference type="GO" id="GO:0016746">
    <property type="term" value="F:acyltransferase activity"/>
    <property type="evidence" value="ECO:0007669"/>
    <property type="project" value="InterPro"/>
</dbReference>
<dbReference type="Proteomes" id="UP001056132">
    <property type="component" value="Chromosome 1"/>
</dbReference>
<dbReference type="EMBL" id="CP097330">
    <property type="protein sequence ID" value="URF03931.1"/>
    <property type="molecule type" value="Genomic_DNA"/>
</dbReference>
<reference evidence="3" key="2">
    <citation type="journal article" date="2022" name="Microbiol. Resour. Announc.">
        <title>Genome Sequence of Cupriavidus campinensis Strain G5, a Member of a Bacterial Consortium Capable of Polyethylene Degradation.</title>
        <authorList>
            <person name="Schneider B."/>
            <person name="Pfeiffer F."/>
            <person name="Dyall-Smith M."/>
            <person name="Kunte H.J."/>
        </authorList>
    </citation>
    <scope>NUCLEOTIDE SEQUENCE</scope>
    <source>
        <strain evidence="3">G5</strain>
    </source>
</reference>
<reference evidence="2 4" key="1">
    <citation type="submission" date="2019-05" db="EMBL/GenBank/DDBJ databases">
        <title>Whole genome sequence analysis of Cupriavidus campinensis S14E4C strain.</title>
        <authorList>
            <person name="Abbaszade G."/>
            <person name="Szabo A."/>
            <person name="Toumi M."/>
            <person name="Toth E."/>
        </authorList>
    </citation>
    <scope>NUCLEOTIDE SEQUENCE [LARGE SCALE GENOMIC DNA]</scope>
    <source>
        <strain evidence="2 4">S14E4C</strain>
    </source>
</reference>
<evidence type="ECO:0000313" key="3">
    <source>
        <dbReference type="EMBL" id="URF03931.1"/>
    </source>
</evidence>
<feature type="domain" description="Beta-ketoacyl synthase-like N-terminal" evidence="1">
    <location>
        <begin position="69"/>
        <end position="179"/>
    </location>
</feature>
<dbReference type="KEGG" id="ccam:M5D45_15775"/>
<dbReference type="Gene3D" id="3.40.47.10">
    <property type="match status" value="1"/>
</dbReference>
<dbReference type="Proteomes" id="UP000318943">
    <property type="component" value="Unassembled WGS sequence"/>
</dbReference>
<dbReference type="AlphaFoldDB" id="A0AAE9I029"/>
<dbReference type="RefSeq" id="WP_144200306.1">
    <property type="nucleotide sequence ID" value="NZ_CAJPVH010000006.1"/>
</dbReference>
<keyword evidence="4" id="KW-1185">Reference proteome</keyword>